<dbReference type="RefSeq" id="WP_069420264.1">
    <property type="nucleotide sequence ID" value="NZ_CBCRZH010000010.1"/>
</dbReference>
<organism evidence="1 2">
    <name type="scientific">Mycobacterium intermedium</name>
    <dbReference type="NCBI Taxonomy" id="28445"/>
    <lineage>
        <taxon>Bacteria</taxon>
        <taxon>Bacillati</taxon>
        <taxon>Actinomycetota</taxon>
        <taxon>Actinomycetes</taxon>
        <taxon>Mycobacteriales</taxon>
        <taxon>Mycobacteriaceae</taxon>
        <taxon>Mycobacterium</taxon>
        <taxon>Mycobacterium simiae complex</taxon>
    </lineage>
</organism>
<comment type="caution">
    <text evidence="1">The sequence shown here is derived from an EMBL/GenBank/DDBJ whole genome shotgun (WGS) entry which is preliminary data.</text>
</comment>
<sequence length="336" mass="37143">MRHIDFEVTSAPPSLDHYRRSWTPSPGVALAGIWLGAVVSDESGQNYWGLRGLDDFVIGMTHVVSPVCGFRSLPKTMESDAPHLFDEYASIDWFEPFEYSEDADTAQMIYTSGRVARDADGLHWYDASGRWEIHGSTVSDVVVTHVPRQEGDCPVADEVYYRHELLYATGTINGVPVSGYAHQDFAYGPPGLSYTELPIARHLQGMWVSWLHEYDDGRLGGGSFWQGRDDLAFGPGYQVKDGKTTVHHDIVATAAFNDAGKVVSLETVIGGDTYTFAFDTSGSPLHVFGNLIRDPSGQAPARSWCWVEYAGGMLTPEILDLVMQRFRLARAGQRVS</sequence>
<evidence type="ECO:0000313" key="2">
    <source>
        <dbReference type="Proteomes" id="UP000192739"/>
    </source>
</evidence>
<evidence type="ECO:0000313" key="1">
    <source>
        <dbReference type="EMBL" id="ORB09498.1"/>
    </source>
</evidence>
<dbReference type="STRING" id="28445.BHQ20_16690"/>
<name>A0A1E3SDA8_MYCIE</name>
<dbReference type="AlphaFoldDB" id="A0A1E3SDA8"/>
<dbReference type="Proteomes" id="UP000192739">
    <property type="component" value="Unassembled WGS sequence"/>
</dbReference>
<protein>
    <submittedName>
        <fullName evidence="1">Uncharacterized protein</fullName>
    </submittedName>
</protein>
<dbReference type="EMBL" id="MVHT01000010">
    <property type="protein sequence ID" value="ORB09498.1"/>
    <property type="molecule type" value="Genomic_DNA"/>
</dbReference>
<accession>A0A1E3SDA8</accession>
<reference evidence="1 2" key="1">
    <citation type="submission" date="2017-02" db="EMBL/GenBank/DDBJ databases">
        <title>The new phylogeny of genus Mycobacterium.</title>
        <authorList>
            <person name="Tortoli E."/>
            <person name="Trovato A."/>
            <person name="Cirillo D.M."/>
        </authorList>
    </citation>
    <scope>NUCLEOTIDE SEQUENCE [LARGE SCALE GENOMIC DNA]</scope>
    <source>
        <strain evidence="1 2">DSM 44049</strain>
    </source>
</reference>
<dbReference type="OrthoDB" id="4685828at2"/>
<keyword evidence="2" id="KW-1185">Reference proteome</keyword>
<proteinExistence type="predicted"/>
<gene>
    <name evidence="1" type="ORF">BST27_06205</name>
</gene>